<dbReference type="OrthoDB" id="34197at2"/>
<keyword evidence="2" id="KW-1185">Reference proteome</keyword>
<dbReference type="SUPFAM" id="SSF53254">
    <property type="entry name" value="Phosphoglycerate mutase-like"/>
    <property type="match status" value="1"/>
</dbReference>
<dbReference type="EMBL" id="FQUP01000002">
    <property type="protein sequence ID" value="SHF61835.1"/>
    <property type="molecule type" value="Genomic_DNA"/>
</dbReference>
<gene>
    <name evidence="1" type="ORF">SAMN02745157_2559</name>
</gene>
<dbReference type="Gene3D" id="3.40.50.1240">
    <property type="entry name" value="Phosphoglycerate mutase-like"/>
    <property type="match status" value="1"/>
</dbReference>
<evidence type="ECO:0000313" key="1">
    <source>
        <dbReference type="EMBL" id="SHF61835.1"/>
    </source>
</evidence>
<protein>
    <submittedName>
        <fullName evidence="1">Broad specificity phosphatase PhoE</fullName>
    </submittedName>
</protein>
<dbReference type="Proteomes" id="UP000184485">
    <property type="component" value="Unassembled WGS sequence"/>
</dbReference>
<dbReference type="STRING" id="1122133.SAMN02745157_2559"/>
<dbReference type="AlphaFoldDB" id="A0A1M5D4R7"/>
<dbReference type="Pfam" id="PF00300">
    <property type="entry name" value="His_Phos_1"/>
    <property type="match status" value="1"/>
</dbReference>
<accession>A0A1M5D4R7</accession>
<sequence length="199" mass="21522">MMRVIYLSHPQVAIDPAVPVPDWGLSPLGRARTEAFATLSVLSRVSRIVASRERKAIETAAIIADAHGLSVEIRDDLHENDRSATGFLPPDEFEATADRFFAAPHTSIRGWERAADAQRRIVVAVSAILDEPPEDAGVTLFVGHGGVGTLLLCHCAGHAIGRQHDQSGGGGNVFVFEHPPFRLVSPWQSMEDAGSRRAF</sequence>
<proteinExistence type="predicted"/>
<dbReference type="RefSeq" id="WP_073053235.1">
    <property type="nucleotide sequence ID" value="NZ_FQUP01000002.1"/>
</dbReference>
<name>A0A1M5D4R7_9HYPH</name>
<evidence type="ECO:0000313" key="2">
    <source>
        <dbReference type="Proteomes" id="UP000184485"/>
    </source>
</evidence>
<organism evidence="1 2">
    <name type="scientific">Kaistia soli DSM 19436</name>
    <dbReference type="NCBI Taxonomy" id="1122133"/>
    <lineage>
        <taxon>Bacteria</taxon>
        <taxon>Pseudomonadati</taxon>
        <taxon>Pseudomonadota</taxon>
        <taxon>Alphaproteobacteria</taxon>
        <taxon>Hyphomicrobiales</taxon>
        <taxon>Kaistiaceae</taxon>
        <taxon>Kaistia</taxon>
    </lineage>
</organism>
<reference evidence="1 2" key="1">
    <citation type="submission" date="2016-11" db="EMBL/GenBank/DDBJ databases">
        <authorList>
            <person name="Jaros S."/>
            <person name="Januszkiewicz K."/>
            <person name="Wedrychowicz H."/>
        </authorList>
    </citation>
    <scope>NUCLEOTIDE SEQUENCE [LARGE SCALE GENOMIC DNA]</scope>
    <source>
        <strain evidence="1 2">DSM 19436</strain>
    </source>
</reference>
<dbReference type="InterPro" id="IPR013078">
    <property type="entry name" value="His_Pase_superF_clade-1"/>
</dbReference>
<dbReference type="InterPro" id="IPR029033">
    <property type="entry name" value="His_PPase_superfam"/>
</dbReference>